<feature type="transmembrane region" description="Helical" evidence="6">
    <location>
        <begin position="295"/>
        <end position="316"/>
    </location>
</feature>
<reference evidence="7" key="1">
    <citation type="submission" date="2020-10" db="EMBL/GenBank/DDBJ databases">
        <title>Taxonomic study of unclassified bacteria belonging to the class Ktedonobacteria.</title>
        <authorList>
            <person name="Yabe S."/>
            <person name="Wang C.M."/>
            <person name="Zheng Y."/>
            <person name="Sakai Y."/>
            <person name="Cavaletti L."/>
            <person name="Monciardini P."/>
            <person name="Donadio S."/>
        </authorList>
    </citation>
    <scope>NUCLEOTIDE SEQUENCE</scope>
    <source>
        <strain evidence="7">ID150040</strain>
    </source>
</reference>
<protein>
    <recommendedName>
        <fullName evidence="9">Polysaccharide biosynthesis protein C-terminal domain-containing protein</fullName>
    </recommendedName>
</protein>
<keyword evidence="5 6" id="KW-0472">Membrane</keyword>
<comment type="subcellular location">
    <subcellularLocation>
        <location evidence="1">Cell membrane</location>
        <topology evidence="1">Multi-pass membrane protein</topology>
    </subcellularLocation>
</comment>
<keyword evidence="3 6" id="KW-0812">Transmembrane</keyword>
<feature type="transmembrane region" description="Helical" evidence="6">
    <location>
        <begin position="451"/>
        <end position="474"/>
    </location>
</feature>
<dbReference type="GO" id="GO:0005886">
    <property type="term" value="C:plasma membrane"/>
    <property type="evidence" value="ECO:0007669"/>
    <property type="project" value="UniProtKB-SubCell"/>
</dbReference>
<keyword evidence="2" id="KW-1003">Cell membrane</keyword>
<feature type="transmembrane region" description="Helical" evidence="6">
    <location>
        <begin position="537"/>
        <end position="556"/>
    </location>
</feature>
<evidence type="ECO:0000256" key="5">
    <source>
        <dbReference type="ARBA" id="ARBA00023136"/>
    </source>
</evidence>
<sequence>MTTSLDPVTADAEDAATFEIPSIDKIVTKRLNGIDQVATMQLPAIDMPGLSFSTELRAIRLGLPSLPQEVDGDWADAATWIMPAIPKSATTIAGATAAVAEKQAAEKKEQTKKGAGGYISLAVEMVKSSGIYAISAMMSPLSSLILTPYLTRTLSKPDLGALLDLYIIIDLISTITQLGLSSAFFRAYNKDYETPRDRAGVLANTILLLALASLPAAIGIVYIAPFLSQTFLKSTAYSGPVMLTGIIIVAENLSFPASSWFQAEKRPIPFTCLSIAGTVLGLLMSIVLVGVLHMGVIGALIAKSIGYFITIAFAYPQIFLRLVRADGLGFRLDIAKSMLTFGIPTLFGDIASWVLQASDSWLLTLIGAGIDQSAEYRVAYVLGGVLSPVLLAPWGLAWRPIMYSLSKREDAPRIYGLVFRWWSTILLFGAFGLSLVSILVLDIFYDPSYRVGAAIIPLITLSTMLQGIWYMFMIGVNIRRKTGLEFMYMVISASINLICNLILIPRYGEMGAAVSTLIAYVVLATVSYIVNRRIYPIDFGIGSFLLKLFIGIALYLGGRFLVQGHNEVGNWLIILLTLLLYGILLLALGGLTPKKIMGLVGFVQHALRKEPNKASV</sequence>
<keyword evidence="8" id="KW-1185">Reference proteome</keyword>
<proteinExistence type="predicted"/>
<comment type="caution">
    <text evidence="7">The sequence shown here is derived from an EMBL/GenBank/DDBJ whole genome shotgun (WGS) entry which is preliminary data.</text>
</comment>
<dbReference type="InterPro" id="IPR002797">
    <property type="entry name" value="Polysacc_synth"/>
</dbReference>
<feature type="transmembrane region" description="Helical" evidence="6">
    <location>
        <begin position="419"/>
        <end position="445"/>
    </location>
</feature>
<feature type="transmembrane region" description="Helical" evidence="6">
    <location>
        <begin position="486"/>
        <end position="504"/>
    </location>
</feature>
<evidence type="ECO:0008006" key="9">
    <source>
        <dbReference type="Google" id="ProtNLM"/>
    </source>
</evidence>
<evidence type="ECO:0000313" key="7">
    <source>
        <dbReference type="EMBL" id="GHO99749.1"/>
    </source>
</evidence>
<dbReference type="PANTHER" id="PTHR30250:SF11">
    <property type="entry name" value="O-ANTIGEN TRANSPORTER-RELATED"/>
    <property type="match status" value="1"/>
</dbReference>
<accession>A0A8J3IPV4</accession>
<feature type="transmembrane region" description="Helical" evidence="6">
    <location>
        <begin position="165"/>
        <end position="188"/>
    </location>
</feature>
<dbReference type="Proteomes" id="UP000597444">
    <property type="component" value="Unassembled WGS sequence"/>
</dbReference>
<evidence type="ECO:0000256" key="3">
    <source>
        <dbReference type="ARBA" id="ARBA00022692"/>
    </source>
</evidence>
<organism evidence="7 8">
    <name type="scientific">Reticulibacter mediterranei</name>
    <dbReference type="NCBI Taxonomy" id="2778369"/>
    <lineage>
        <taxon>Bacteria</taxon>
        <taxon>Bacillati</taxon>
        <taxon>Chloroflexota</taxon>
        <taxon>Ktedonobacteria</taxon>
        <taxon>Ktedonobacterales</taxon>
        <taxon>Reticulibacteraceae</taxon>
        <taxon>Reticulibacter</taxon>
    </lineage>
</organism>
<keyword evidence="4 6" id="KW-1133">Transmembrane helix</keyword>
<evidence type="ECO:0000256" key="6">
    <source>
        <dbReference type="SAM" id="Phobius"/>
    </source>
</evidence>
<dbReference type="InterPro" id="IPR050833">
    <property type="entry name" value="Poly_Biosynth_Transport"/>
</dbReference>
<feature type="transmembrane region" description="Helical" evidence="6">
    <location>
        <begin position="200"/>
        <end position="224"/>
    </location>
</feature>
<feature type="transmembrane region" description="Helical" evidence="6">
    <location>
        <begin position="130"/>
        <end position="150"/>
    </location>
</feature>
<evidence type="ECO:0000256" key="4">
    <source>
        <dbReference type="ARBA" id="ARBA00022989"/>
    </source>
</evidence>
<feature type="transmembrane region" description="Helical" evidence="6">
    <location>
        <begin position="267"/>
        <end position="289"/>
    </location>
</feature>
<feature type="transmembrane region" description="Helical" evidence="6">
    <location>
        <begin position="236"/>
        <end position="255"/>
    </location>
</feature>
<feature type="transmembrane region" description="Helical" evidence="6">
    <location>
        <begin position="337"/>
        <end position="358"/>
    </location>
</feature>
<feature type="transmembrane region" description="Helical" evidence="6">
    <location>
        <begin position="568"/>
        <end position="588"/>
    </location>
</feature>
<feature type="transmembrane region" description="Helical" evidence="6">
    <location>
        <begin position="378"/>
        <end position="398"/>
    </location>
</feature>
<gene>
    <name evidence="7" type="ORF">KSF_097970</name>
</gene>
<feature type="transmembrane region" description="Helical" evidence="6">
    <location>
        <begin position="510"/>
        <end position="530"/>
    </location>
</feature>
<name>A0A8J3IPV4_9CHLR</name>
<evidence type="ECO:0000256" key="1">
    <source>
        <dbReference type="ARBA" id="ARBA00004651"/>
    </source>
</evidence>
<dbReference type="Pfam" id="PF01943">
    <property type="entry name" value="Polysacc_synt"/>
    <property type="match status" value="1"/>
</dbReference>
<dbReference type="EMBL" id="BNJK01000002">
    <property type="protein sequence ID" value="GHO99749.1"/>
    <property type="molecule type" value="Genomic_DNA"/>
</dbReference>
<dbReference type="AlphaFoldDB" id="A0A8J3IPV4"/>
<evidence type="ECO:0000256" key="2">
    <source>
        <dbReference type="ARBA" id="ARBA00022475"/>
    </source>
</evidence>
<dbReference type="PANTHER" id="PTHR30250">
    <property type="entry name" value="PST FAMILY PREDICTED COLANIC ACID TRANSPORTER"/>
    <property type="match status" value="1"/>
</dbReference>
<evidence type="ECO:0000313" key="8">
    <source>
        <dbReference type="Proteomes" id="UP000597444"/>
    </source>
</evidence>